<reference evidence="5 6" key="1">
    <citation type="submission" date="2017-02" db="EMBL/GenBank/DDBJ databases">
        <authorList>
            <person name="Peterson S.W."/>
        </authorList>
    </citation>
    <scope>NUCLEOTIDE SEQUENCE [LARGE SCALE GENOMIC DNA]</scope>
    <source>
        <strain evidence="5 6">DSM 18034</strain>
    </source>
</reference>
<accession>A0A1T4VGV0</accession>
<feature type="domain" description="HTH hxlR-type" evidence="4">
    <location>
        <begin position="14"/>
        <end position="114"/>
    </location>
</feature>
<organism evidence="5 6">
    <name type="scientific">Desulfobaculum bizertense DSM 18034</name>
    <dbReference type="NCBI Taxonomy" id="1121442"/>
    <lineage>
        <taxon>Bacteria</taxon>
        <taxon>Pseudomonadati</taxon>
        <taxon>Thermodesulfobacteriota</taxon>
        <taxon>Desulfovibrionia</taxon>
        <taxon>Desulfovibrionales</taxon>
        <taxon>Desulfovibrionaceae</taxon>
        <taxon>Desulfobaculum</taxon>
    </lineage>
</organism>
<dbReference type="OrthoDB" id="9800350at2"/>
<dbReference type="GO" id="GO:0006355">
    <property type="term" value="P:regulation of DNA-templated transcription"/>
    <property type="evidence" value="ECO:0007669"/>
    <property type="project" value="UniProtKB-ARBA"/>
</dbReference>
<gene>
    <name evidence="5" type="ORF">SAMN02745702_00261</name>
</gene>
<proteinExistence type="predicted"/>
<dbReference type="InterPro" id="IPR011991">
    <property type="entry name" value="ArsR-like_HTH"/>
</dbReference>
<dbReference type="Proteomes" id="UP000189733">
    <property type="component" value="Unassembled WGS sequence"/>
</dbReference>
<dbReference type="PANTHER" id="PTHR33204:SF29">
    <property type="entry name" value="TRANSCRIPTIONAL REGULATOR"/>
    <property type="match status" value="1"/>
</dbReference>
<dbReference type="InterPro" id="IPR002577">
    <property type="entry name" value="HTH_HxlR"/>
</dbReference>
<dbReference type="SUPFAM" id="SSF46785">
    <property type="entry name" value="Winged helix' DNA-binding domain"/>
    <property type="match status" value="1"/>
</dbReference>
<protein>
    <submittedName>
        <fullName evidence="5">Transcriptional regulator, HxlR family</fullName>
    </submittedName>
</protein>
<dbReference type="EMBL" id="FUYA01000001">
    <property type="protein sequence ID" value="SKA64088.1"/>
    <property type="molecule type" value="Genomic_DNA"/>
</dbReference>
<dbReference type="RefSeq" id="WP_078683579.1">
    <property type="nucleotide sequence ID" value="NZ_FUYA01000001.1"/>
</dbReference>
<dbReference type="InterPro" id="IPR036388">
    <property type="entry name" value="WH-like_DNA-bd_sf"/>
</dbReference>
<evidence type="ECO:0000259" key="4">
    <source>
        <dbReference type="PROSITE" id="PS51118"/>
    </source>
</evidence>
<dbReference type="InterPro" id="IPR036390">
    <property type="entry name" value="WH_DNA-bd_sf"/>
</dbReference>
<name>A0A1T4VGV0_9BACT</name>
<evidence type="ECO:0000313" key="5">
    <source>
        <dbReference type="EMBL" id="SKA64088.1"/>
    </source>
</evidence>
<dbReference type="Pfam" id="PF01638">
    <property type="entry name" value="HxlR"/>
    <property type="match status" value="1"/>
</dbReference>
<dbReference type="PROSITE" id="PS51118">
    <property type="entry name" value="HTH_HXLR"/>
    <property type="match status" value="1"/>
</dbReference>
<evidence type="ECO:0000256" key="3">
    <source>
        <dbReference type="ARBA" id="ARBA00023163"/>
    </source>
</evidence>
<dbReference type="CDD" id="cd00090">
    <property type="entry name" value="HTH_ARSR"/>
    <property type="match status" value="1"/>
</dbReference>
<keyword evidence="2" id="KW-0238">DNA-binding</keyword>
<dbReference type="GO" id="GO:0003677">
    <property type="term" value="F:DNA binding"/>
    <property type="evidence" value="ECO:0007669"/>
    <property type="project" value="UniProtKB-KW"/>
</dbReference>
<sequence length="126" mass="14233">MKKKHTRFCCHHGCPVEATLQMIGGKWKGILLYHLMDAQKPLRFGELLQAVNTVTRPVMTRQLKEMIRDGLVTREVFPVVPPRVEYALSDKGKTLIPVLLALKEWGETYGPAQDVKKSKEEDCSAG</sequence>
<keyword evidence="3" id="KW-0804">Transcription</keyword>
<keyword evidence="1" id="KW-0805">Transcription regulation</keyword>
<dbReference type="AlphaFoldDB" id="A0A1T4VGV0"/>
<evidence type="ECO:0000313" key="6">
    <source>
        <dbReference type="Proteomes" id="UP000189733"/>
    </source>
</evidence>
<evidence type="ECO:0000256" key="1">
    <source>
        <dbReference type="ARBA" id="ARBA00023015"/>
    </source>
</evidence>
<dbReference type="Gene3D" id="1.10.10.10">
    <property type="entry name" value="Winged helix-like DNA-binding domain superfamily/Winged helix DNA-binding domain"/>
    <property type="match status" value="1"/>
</dbReference>
<dbReference type="PANTHER" id="PTHR33204">
    <property type="entry name" value="TRANSCRIPTIONAL REGULATOR, MARR FAMILY"/>
    <property type="match status" value="1"/>
</dbReference>
<keyword evidence="6" id="KW-1185">Reference proteome</keyword>
<evidence type="ECO:0000256" key="2">
    <source>
        <dbReference type="ARBA" id="ARBA00023125"/>
    </source>
</evidence>